<dbReference type="GO" id="GO:0004672">
    <property type="term" value="F:protein kinase activity"/>
    <property type="evidence" value="ECO:0000318"/>
    <property type="project" value="GO_Central"/>
</dbReference>
<dbReference type="Proteomes" id="UP000235145">
    <property type="component" value="Unassembled WGS sequence"/>
</dbReference>
<organism evidence="12 13">
    <name type="scientific">Lactuca sativa</name>
    <name type="common">Garden lettuce</name>
    <dbReference type="NCBI Taxonomy" id="4236"/>
    <lineage>
        <taxon>Eukaryota</taxon>
        <taxon>Viridiplantae</taxon>
        <taxon>Streptophyta</taxon>
        <taxon>Embryophyta</taxon>
        <taxon>Tracheophyta</taxon>
        <taxon>Spermatophyta</taxon>
        <taxon>Magnoliopsida</taxon>
        <taxon>eudicotyledons</taxon>
        <taxon>Gunneridae</taxon>
        <taxon>Pentapetalae</taxon>
        <taxon>asterids</taxon>
        <taxon>campanulids</taxon>
        <taxon>Asterales</taxon>
        <taxon>Asteraceae</taxon>
        <taxon>Cichorioideae</taxon>
        <taxon>Cichorieae</taxon>
        <taxon>Lactucinae</taxon>
        <taxon>Lactuca</taxon>
    </lineage>
</organism>
<keyword evidence="6" id="KW-0732">Signal</keyword>
<evidence type="ECO:0000256" key="6">
    <source>
        <dbReference type="ARBA" id="ARBA00022729"/>
    </source>
</evidence>
<dbReference type="SUPFAM" id="SSF52047">
    <property type="entry name" value="RNI-like"/>
    <property type="match status" value="1"/>
</dbReference>
<keyword evidence="10" id="KW-0325">Glycoprotein</keyword>
<dbReference type="FunFam" id="3.80.10.10:FF:000095">
    <property type="entry name" value="LRR receptor-like serine/threonine-protein kinase GSO1"/>
    <property type="match status" value="1"/>
</dbReference>
<evidence type="ECO:0000256" key="3">
    <source>
        <dbReference type="ARBA" id="ARBA00022475"/>
    </source>
</evidence>
<gene>
    <name evidence="12" type="ORF">LSAT_V11C300136370</name>
</gene>
<proteinExistence type="inferred from homology"/>
<evidence type="ECO:0000256" key="4">
    <source>
        <dbReference type="ARBA" id="ARBA00022614"/>
    </source>
</evidence>
<dbReference type="GO" id="GO:0051707">
    <property type="term" value="P:response to other organism"/>
    <property type="evidence" value="ECO:0007669"/>
    <property type="project" value="UniProtKB-ARBA"/>
</dbReference>
<reference evidence="12 13" key="1">
    <citation type="journal article" date="2017" name="Nat. Commun.">
        <title>Genome assembly with in vitro proximity ligation data and whole-genome triplication in lettuce.</title>
        <authorList>
            <person name="Reyes-Chin-Wo S."/>
            <person name="Wang Z."/>
            <person name="Yang X."/>
            <person name="Kozik A."/>
            <person name="Arikit S."/>
            <person name="Song C."/>
            <person name="Xia L."/>
            <person name="Froenicke L."/>
            <person name="Lavelle D.O."/>
            <person name="Truco M.J."/>
            <person name="Xia R."/>
            <person name="Zhu S."/>
            <person name="Xu C."/>
            <person name="Xu H."/>
            <person name="Xu X."/>
            <person name="Cox K."/>
            <person name="Korf I."/>
            <person name="Meyers B.C."/>
            <person name="Michelmore R.W."/>
        </authorList>
    </citation>
    <scope>NUCLEOTIDE SEQUENCE [LARGE SCALE GENOMIC DNA]</scope>
    <source>
        <strain evidence="13">cv. Salinas</strain>
        <tissue evidence="12">Seedlings</tissue>
    </source>
</reference>
<comment type="caution">
    <text evidence="12">The sequence shown here is derived from an EMBL/GenBank/DDBJ whole genome shotgun (WGS) entry which is preliminary data.</text>
</comment>
<dbReference type="GO" id="GO:0005886">
    <property type="term" value="C:plasma membrane"/>
    <property type="evidence" value="ECO:0007669"/>
    <property type="project" value="UniProtKB-SubCell"/>
</dbReference>
<keyword evidence="3" id="KW-1003">Cell membrane</keyword>
<accession>A0A9R1W7B9</accession>
<evidence type="ECO:0000256" key="10">
    <source>
        <dbReference type="ARBA" id="ARBA00023180"/>
    </source>
</evidence>
<evidence type="ECO:0000313" key="12">
    <source>
        <dbReference type="EMBL" id="KAJ0218743.1"/>
    </source>
</evidence>
<dbReference type="SUPFAM" id="SSF52058">
    <property type="entry name" value="L domain-like"/>
    <property type="match status" value="1"/>
</dbReference>
<dbReference type="GO" id="GO:0006952">
    <property type="term" value="P:defense response"/>
    <property type="evidence" value="ECO:0007669"/>
    <property type="project" value="UniProtKB-ARBA"/>
</dbReference>
<evidence type="ECO:0000256" key="11">
    <source>
        <dbReference type="SAM" id="Phobius"/>
    </source>
</evidence>
<dbReference type="InterPro" id="IPR046956">
    <property type="entry name" value="RLP23-like"/>
</dbReference>
<evidence type="ECO:0008006" key="14">
    <source>
        <dbReference type="Google" id="ProtNLM"/>
    </source>
</evidence>
<dbReference type="InterPro" id="IPR032675">
    <property type="entry name" value="LRR_dom_sf"/>
</dbReference>
<keyword evidence="5 11" id="KW-0812">Transmembrane</keyword>
<dbReference type="Pfam" id="PF13855">
    <property type="entry name" value="LRR_8"/>
    <property type="match status" value="2"/>
</dbReference>
<dbReference type="SMART" id="SM00369">
    <property type="entry name" value="LRR_TYP"/>
    <property type="match status" value="7"/>
</dbReference>
<dbReference type="EMBL" id="NBSK02000003">
    <property type="protein sequence ID" value="KAJ0218743.1"/>
    <property type="molecule type" value="Genomic_DNA"/>
</dbReference>
<dbReference type="Gene3D" id="3.80.10.10">
    <property type="entry name" value="Ribonuclease Inhibitor"/>
    <property type="match status" value="3"/>
</dbReference>
<evidence type="ECO:0000256" key="9">
    <source>
        <dbReference type="ARBA" id="ARBA00023136"/>
    </source>
</evidence>
<dbReference type="PANTHER" id="PTHR48063:SF106">
    <property type="entry name" value="LEUCINE-RICH REPEAT DOMAIN, L DOMAIN-LIKE PROTEIN-RELATED"/>
    <property type="match status" value="1"/>
</dbReference>
<dbReference type="AlphaFoldDB" id="A0A9R1W7B9"/>
<evidence type="ECO:0000256" key="1">
    <source>
        <dbReference type="ARBA" id="ARBA00004251"/>
    </source>
</evidence>
<evidence type="ECO:0000256" key="7">
    <source>
        <dbReference type="ARBA" id="ARBA00022737"/>
    </source>
</evidence>
<dbReference type="Pfam" id="PF00560">
    <property type="entry name" value="LRR_1"/>
    <property type="match status" value="5"/>
</dbReference>
<keyword evidence="13" id="KW-1185">Reference proteome</keyword>
<keyword evidence="8 11" id="KW-1133">Transmembrane helix</keyword>
<comment type="subcellular location">
    <subcellularLocation>
        <location evidence="1">Cell membrane</location>
        <topology evidence="1">Single-pass type I membrane protein</topology>
    </subcellularLocation>
</comment>
<dbReference type="FunFam" id="3.80.10.10:FF:000383">
    <property type="entry name" value="Leucine-rich repeat receptor protein kinase EMS1"/>
    <property type="match status" value="2"/>
</dbReference>
<keyword evidence="9 11" id="KW-0472">Membrane</keyword>
<evidence type="ECO:0000256" key="8">
    <source>
        <dbReference type="ARBA" id="ARBA00022989"/>
    </source>
</evidence>
<keyword evidence="7" id="KW-0677">Repeat</keyword>
<dbReference type="PRINTS" id="PR00019">
    <property type="entry name" value="LEURICHRPT"/>
</dbReference>
<evidence type="ECO:0000313" key="13">
    <source>
        <dbReference type="Proteomes" id="UP000235145"/>
    </source>
</evidence>
<protein>
    <recommendedName>
        <fullName evidence="14">Leucine-rich repeat-containing N-terminal plant-type domain-containing protein</fullName>
    </recommendedName>
</protein>
<dbReference type="PANTHER" id="PTHR48063">
    <property type="entry name" value="LRR RECEPTOR-LIKE KINASE"/>
    <property type="match status" value="1"/>
</dbReference>
<sequence length="759" mass="85066">MALSLGLSELEETLLCLQCQTEDKGSPLKNMTSFQLLDLMGFDISFSRSFADLLNMIPSVPELHLTDCGLHNAHLSSAHLNYSTLSNIQHLDLSSNSIEGIFPSVLTNMSSLRVLDLWGNMLNSSVPIMPKLIELDLSENMLKQIEHVGIWRPCQPKKLSVSFNHFRVEMIHSLKNASECTRYSLERLSLDYSLYGRIPESLGRLDNLRELDLSSCGLIGPIPKSITRLIFLEVLDLSHNKLTGPIPESLRRLVSLQAILLTSNRLNGTIPVSISQLPKLHSLDVSNNFLDGLVSEAHFANLSMLKHLDTSSNTGLTFNVSHGWIYSIILQDNFFNGSIPRPLCRWIDLVILDLSKNRLTGKIPKCFVNLQKLEGMRFSSNKLSGVIPKSIALFSSSLLRLKLNDNKFSGKLPRELGDLPGLTILDLGDNEFFGHIPEWIGKKLQDLMILRLRGNNFMGRIPRSVCDILELHVLDVAYNNLTGTIPRCLGRLHAMVSDTGGKGGVSDDLEEEYVNQVMKGVNRVYTTSWQIVFNMDFSSNQLVGGIPIDLTALSMLMGLNLSNNHLSGRIPESIENMTKLESLDFSKNDLTGIIPPSMATLSFLSHLNLSHNFFGQIPKGNQLHTLDDPSIYVWNKDLCGAPLPRNCSSHEYPTTDEKKDETLRPMKVWFYLDIISGFATGFWGVIGVLLFKKQWRKKLFMFAEETMDKIYVAVVIIGYDWSLVAINRSCYKMHKQPNVKTAFSCSTSSPSFLLPYGII</sequence>
<evidence type="ECO:0000256" key="5">
    <source>
        <dbReference type="ARBA" id="ARBA00022692"/>
    </source>
</evidence>
<keyword evidence="4" id="KW-0433">Leucine-rich repeat</keyword>
<dbReference type="InterPro" id="IPR001611">
    <property type="entry name" value="Leu-rich_rpt"/>
</dbReference>
<feature type="transmembrane region" description="Helical" evidence="11">
    <location>
        <begin position="668"/>
        <end position="691"/>
    </location>
</feature>
<comment type="similarity">
    <text evidence="2">Belongs to the RLP family.</text>
</comment>
<name>A0A9R1W7B9_LACSA</name>
<evidence type="ECO:0000256" key="2">
    <source>
        <dbReference type="ARBA" id="ARBA00009592"/>
    </source>
</evidence>
<dbReference type="InterPro" id="IPR003591">
    <property type="entry name" value="Leu-rich_rpt_typical-subtyp"/>
</dbReference>